<evidence type="ECO:0000313" key="2">
    <source>
        <dbReference type="EMBL" id="MDH5161531.1"/>
    </source>
</evidence>
<feature type="transmembrane region" description="Helical" evidence="1">
    <location>
        <begin position="5"/>
        <end position="22"/>
    </location>
</feature>
<evidence type="ECO:0000256" key="1">
    <source>
        <dbReference type="SAM" id="Phobius"/>
    </source>
</evidence>
<dbReference type="EMBL" id="JAROYP010000005">
    <property type="protein sequence ID" value="MDH5161531.1"/>
    <property type="molecule type" value="Genomic_DNA"/>
</dbReference>
<keyword evidence="1" id="KW-0812">Transmembrane</keyword>
<sequence length="58" mass="6788">MKQLIASIYLSFGFLFYMFTFFDNFYQRGITTFISVLFILVGIIYLIKGISESKKQGK</sequence>
<proteinExistence type="predicted"/>
<keyword evidence="1" id="KW-1133">Transmembrane helix</keyword>
<dbReference type="Proteomes" id="UP001159179">
    <property type="component" value="Unassembled WGS sequence"/>
</dbReference>
<protein>
    <submittedName>
        <fullName evidence="2">Uncharacterized protein</fullName>
    </submittedName>
</protein>
<name>A0AAW6SRS4_9BACI</name>
<keyword evidence="1" id="KW-0472">Membrane</keyword>
<accession>A0AAW6SRS4</accession>
<comment type="caution">
    <text evidence="2">The sequence shown here is derived from an EMBL/GenBank/DDBJ whole genome shotgun (WGS) entry which is preliminary data.</text>
</comment>
<evidence type="ECO:0000313" key="3">
    <source>
        <dbReference type="Proteomes" id="UP001159179"/>
    </source>
</evidence>
<dbReference type="RefSeq" id="WP_216384785.1">
    <property type="nucleotide sequence ID" value="NZ_JAHLNB010000007.1"/>
</dbReference>
<reference evidence="2" key="1">
    <citation type="submission" date="2023-03" db="EMBL/GenBank/DDBJ databases">
        <title>Bacterial isolates from washroom surfaces on a university campus.</title>
        <authorList>
            <person name="Holman D.B."/>
            <person name="Gzyl K.E."/>
            <person name="Taheri A.E."/>
        </authorList>
    </citation>
    <scope>NUCLEOTIDE SEQUENCE</scope>
    <source>
        <strain evidence="2">RD03</strain>
    </source>
</reference>
<gene>
    <name evidence="2" type="ORF">P5X88_11310</name>
</gene>
<organism evidence="2 3">
    <name type="scientific">Heyndrickxia oleronia</name>
    <dbReference type="NCBI Taxonomy" id="38875"/>
    <lineage>
        <taxon>Bacteria</taxon>
        <taxon>Bacillati</taxon>
        <taxon>Bacillota</taxon>
        <taxon>Bacilli</taxon>
        <taxon>Bacillales</taxon>
        <taxon>Bacillaceae</taxon>
        <taxon>Heyndrickxia</taxon>
    </lineage>
</organism>
<dbReference type="AlphaFoldDB" id="A0AAW6SRS4"/>
<feature type="transmembrane region" description="Helical" evidence="1">
    <location>
        <begin position="28"/>
        <end position="47"/>
    </location>
</feature>